<dbReference type="InterPro" id="IPR038740">
    <property type="entry name" value="BioF2-like_GNAT_dom"/>
</dbReference>
<dbReference type="RefSeq" id="WP_177190588.1">
    <property type="nucleotide sequence ID" value="NZ_FOTV01000002.1"/>
</dbReference>
<reference evidence="2 3" key="1">
    <citation type="submission" date="2016-10" db="EMBL/GenBank/DDBJ databases">
        <authorList>
            <person name="Varghese N."/>
            <person name="Submissions S."/>
        </authorList>
    </citation>
    <scope>NUCLEOTIDE SEQUENCE [LARGE SCALE GENOMIC DNA]</scope>
    <source>
        <strain evidence="2 3">DSM 26291</strain>
    </source>
</reference>
<comment type="caution">
    <text evidence="2">The sequence shown here is derived from an EMBL/GenBank/DDBJ whole genome shotgun (WGS) entry which is preliminary data.</text>
</comment>
<dbReference type="Pfam" id="PF13480">
    <property type="entry name" value="Acetyltransf_6"/>
    <property type="match status" value="1"/>
</dbReference>
<protein>
    <submittedName>
        <fullName evidence="2">Acetyltransferase involved in cellulose biosynthesis, CelD/BcsL family</fullName>
    </submittedName>
</protein>
<dbReference type="SUPFAM" id="SSF55729">
    <property type="entry name" value="Acyl-CoA N-acyltransferases (Nat)"/>
    <property type="match status" value="1"/>
</dbReference>
<gene>
    <name evidence="2" type="ORF">SAMN04487868_10236</name>
</gene>
<dbReference type="EMBL" id="FOTV01000002">
    <property type="protein sequence ID" value="SFL45409.1"/>
    <property type="molecule type" value="Genomic_DNA"/>
</dbReference>
<accession>A0ABY1FJ81</accession>
<organism evidence="2 3">
    <name type="scientific">Marinobacter salarius</name>
    <dbReference type="NCBI Taxonomy" id="1420917"/>
    <lineage>
        <taxon>Bacteria</taxon>
        <taxon>Pseudomonadati</taxon>
        <taxon>Pseudomonadota</taxon>
        <taxon>Gammaproteobacteria</taxon>
        <taxon>Pseudomonadales</taxon>
        <taxon>Marinobacteraceae</taxon>
        <taxon>Marinobacter</taxon>
    </lineage>
</organism>
<evidence type="ECO:0000313" key="3">
    <source>
        <dbReference type="Proteomes" id="UP000199211"/>
    </source>
</evidence>
<sequence>MNVDPSVSASCDFSIETLSDPDCFLELKDDWQQLSSDTHAGGALPLPLTLAWMISWWSGFSNGARLRLTIIRQHGRIIAIAPLAAVQDQYRQISIRKIKFLSNGHSPFCDILFAPEVEHGMRKNIMRELIKHLDCDLIELRGLKDRGSTHQLLSEVAQSMGIRVAVNPALSTPVVDTNGDWDTFLAEKSKKFRQRVRSATNRFERSGAKIEQTTIQSGDDFIVEEMIAVSSQSWKRSLGADLSSRENSVRFLKSLFDQLGPSQSVSVWMARTDTGEPIAFELHLLWGGVSYPIRADFNEQYRKLSPGFIAELNALRSLFEQVDATTYYSCADDYQYLTHWTDTYAQHVTVELFKPGLKGFLLYSLEYRLIPVLRGIRSVFRKETDSERKTSRPSKVA</sequence>
<dbReference type="Proteomes" id="UP000199211">
    <property type="component" value="Unassembled WGS sequence"/>
</dbReference>
<dbReference type="InterPro" id="IPR016181">
    <property type="entry name" value="Acyl_CoA_acyltransferase"/>
</dbReference>
<proteinExistence type="predicted"/>
<keyword evidence="3" id="KW-1185">Reference proteome</keyword>
<dbReference type="Gene3D" id="3.40.630.30">
    <property type="match status" value="1"/>
</dbReference>
<name>A0ABY1FJ81_9GAMM</name>
<feature type="domain" description="BioF2-like acetyltransferase" evidence="1">
    <location>
        <begin position="190"/>
        <end position="336"/>
    </location>
</feature>
<evidence type="ECO:0000313" key="2">
    <source>
        <dbReference type="EMBL" id="SFL45409.1"/>
    </source>
</evidence>
<evidence type="ECO:0000259" key="1">
    <source>
        <dbReference type="Pfam" id="PF13480"/>
    </source>
</evidence>